<dbReference type="PANTHER" id="PTHR48075">
    <property type="entry name" value="3-HYDROXYACYL-COA DEHYDROGENASE FAMILY PROTEIN"/>
    <property type="match status" value="1"/>
</dbReference>
<feature type="non-terminal residue" evidence="4">
    <location>
        <position position="272"/>
    </location>
</feature>
<dbReference type="InterPro" id="IPR013328">
    <property type="entry name" value="6PGD_dom2"/>
</dbReference>
<dbReference type="GO" id="GO:0006631">
    <property type="term" value="P:fatty acid metabolic process"/>
    <property type="evidence" value="ECO:0007669"/>
    <property type="project" value="InterPro"/>
</dbReference>
<dbReference type="InterPro" id="IPR006176">
    <property type="entry name" value="3-OHacyl-CoA_DH_NAD-bd"/>
</dbReference>
<dbReference type="InterPro" id="IPR036291">
    <property type="entry name" value="NAD(P)-bd_dom_sf"/>
</dbReference>
<dbReference type="SUPFAM" id="SSF48179">
    <property type="entry name" value="6-phosphogluconate dehydrogenase C-terminal domain-like"/>
    <property type="match status" value="1"/>
</dbReference>
<name>A0A382RIT2_9ZZZZ</name>
<reference evidence="4" key="1">
    <citation type="submission" date="2018-05" db="EMBL/GenBank/DDBJ databases">
        <authorList>
            <person name="Lanie J.A."/>
            <person name="Ng W.-L."/>
            <person name="Kazmierczak K.M."/>
            <person name="Andrzejewski T.M."/>
            <person name="Davidsen T.M."/>
            <person name="Wayne K.J."/>
            <person name="Tettelin H."/>
            <person name="Glass J.I."/>
            <person name="Rusch D."/>
            <person name="Podicherti R."/>
            <person name="Tsui H.-C.T."/>
            <person name="Winkler M.E."/>
        </authorList>
    </citation>
    <scope>NUCLEOTIDE SEQUENCE</scope>
</reference>
<dbReference type="AlphaFoldDB" id="A0A382RIT2"/>
<dbReference type="GO" id="GO:0016616">
    <property type="term" value="F:oxidoreductase activity, acting on the CH-OH group of donors, NAD or NADP as acceptor"/>
    <property type="evidence" value="ECO:0007669"/>
    <property type="project" value="InterPro"/>
</dbReference>
<evidence type="ECO:0000256" key="1">
    <source>
        <dbReference type="ARBA" id="ARBA00023002"/>
    </source>
</evidence>
<feature type="domain" description="3-hydroxyacyl-CoA dehydrogenase C-terminal" evidence="2">
    <location>
        <begin position="187"/>
        <end position="257"/>
    </location>
</feature>
<dbReference type="PANTHER" id="PTHR48075:SF5">
    <property type="entry name" value="3-HYDROXYBUTYRYL-COA DEHYDROGENASE"/>
    <property type="match status" value="1"/>
</dbReference>
<dbReference type="EMBL" id="UINC01122003">
    <property type="protein sequence ID" value="SVC97546.1"/>
    <property type="molecule type" value="Genomic_DNA"/>
</dbReference>
<dbReference type="PIRSF" id="PIRSF000105">
    <property type="entry name" value="HCDH"/>
    <property type="match status" value="1"/>
</dbReference>
<protein>
    <recommendedName>
        <fullName evidence="5">L-carnitine dehydrogenase</fullName>
    </recommendedName>
</protein>
<dbReference type="InterPro" id="IPR008927">
    <property type="entry name" value="6-PGluconate_DH-like_C_sf"/>
</dbReference>
<keyword evidence="1" id="KW-0560">Oxidoreductase</keyword>
<dbReference type="Gene3D" id="1.10.1040.10">
    <property type="entry name" value="N-(1-d-carboxylethyl)-l-norvaline Dehydrogenase, domain 2"/>
    <property type="match status" value="1"/>
</dbReference>
<proteinExistence type="predicted"/>
<accession>A0A382RIT2</accession>
<dbReference type="InterPro" id="IPR006108">
    <property type="entry name" value="3HC_DH_C"/>
</dbReference>
<evidence type="ECO:0008006" key="5">
    <source>
        <dbReference type="Google" id="ProtNLM"/>
    </source>
</evidence>
<dbReference type="InterPro" id="IPR022694">
    <property type="entry name" value="3-OHacyl-CoA_DH"/>
</dbReference>
<dbReference type="Pfam" id="PF02737">
    <property type="entry name" value="3HCDH_N"/>
    <property type="match status" value="1"/>
</dbReference>
<sequence length="272" mass="29794">MHSLKQGPVAVIGGGVIGGGWAARLLLNGIDVRIHDPHPEAGRRVREMLANAERAWESLTSAPLPAKGSLSFCGSIAEAVEGSVFIEECTPENLELKQRILAEVENDAASDALIGSSTSGLLPSDLQSEMKHPERLLVTHPFNPVYLLPLVELCGGRLTSPEVLDQAAALFESLGMRPLKLKKEIDGFLADRLLEAIWRESLWLVHDDVASVEDMDDAFRFGPGLRFALMGSFLIYRIAGGEEGMRHFMAQFGPTLKWPWTKLMDVPELTNT</sequence>
<dbReference type="SUPFAM" id="SSF51735">
    <property type="entry name" value="NAD(P)-binding Rossmann-fold domains"/>
    <property type="match status" value="1"/>
</dbReference>
<feature type="domain" description="3-hydroxyacyl-CoA dehydrogenase NAD binding" evidence="3">
    <location>
        <begin position="9"/>
        <end position="182"/>
    </location>
</feature>
<evidence type="ECO:0000259" key="2">
    <source>
        <dbReference type="Pfam" id="PF00725"/>
    </source>
</evidence>
<dbReference type="GO" id="GO:0070403">
    <property type="term" value="F:NAD+ binding"/>
    <property type="evidence" value="ECO:0007669"/>
    <property type="project" value="InterPro"/>
</dbReference>
<dbReference type="Pfam" id="PF00725">
    <property type="entry name" value="3HCDH"/>
    <property type="match status" value="1"/>
</dbReference>
<organism evidence="4">
    <name type="scientific">marine metagenome</name>
    <dbReference type="NCBI Taxonomy" id="408172"/>
    <lineage>
        <taxon>unclassified sequences</taxon>
        <taxon>metagenomes</taxon>
        <taxon>ecological metagenomes</taxon>
    </lineage>
</organism>
<evidence type="ECO:0000259" key="3">
    <source>
        <dbReference type="Pfam" id="PF02737"/>
    </source>
</evidence>
<dbReference type="Gene3D" id="3.40.50.720">
    <property type="entry name" value="NAD(P)-binding Rossmann-like Domain"/>
    <property type="match status" value="1"/>
</dbReference>
<gene>
    <name evidence="4" type="ORF">METZ01_LOCUS350400</name>
</gene>
<evidence type="ECO:0000313" key="4">
    <source>
        <dbReference type="EMBL" id="SVC97546.1"/>
    </source>
</evidence>